<evidence type="ECO:0000313" key="1">
    <source>
        <dbReference type="EMBL" id="PXY44718.1"/>
    </source>
</evidence>
<organism evidence="1 2">
    <name type="scientific">Flavobacterium hydrophilum</name>
    <dbReference type="NCBI Taxonomy" id="2211445"/>
    <lineage>
        <taxon>Bacteria</taxon>
        <taxon>Pseudomonadati</taxon>
        <taxon>Bacteroidota</taxon>
        <taxon>Flavobacteriia</taxon>
        <taxon>Flavobacteriales</taxon>
        <taxon>Flavobacteriaceae</taxon>
        <taxon>Flavobacterium</taxon>
    </lineage>
</organism>
<accession>A0A2V4C0B7</accession>
<comment type="caution">
    <text evidence="1">The sequence shown here is derived from an EMBL/GenBank/DDBJ whole genome shotgun (WGS) entry which is preliminary data.</text>
</comment>
<proteinExistence type="predicted"/>
<dbReference type="EMBL" id="QJHL01000003">
    <property type="protein sequence ID" value="PXY44718.1"/>
    <property type="molecule type" value="Genomic_DNA"/>
</dbReference>
<dbReference type="AlphaFoldDB" id="A0A2V4C0B7"/>
<gene>
    <name evidence="1" type="ORF">DMB68_14790</name>
</gene>
<reference evidence="1 2" key="1">
    <citation type="submission" date="2018-05" db="EMBL/GenBank/DDBJ databases">
        <title>Flavobacterium sp. strain IMCC34758, incomplete genome.</title>
        <authorList>
            <person name="Joung Y."/>
        </authorList>
    </citation>
    <scope>NUCLEOTIDE SEQUENCE [LARGE SCALE GENOMIC DNA]</scope>
    <source>
        <strain evidence="1 2">IMCC34758</strain>
    </source>
</reference>
<dbReference type="Proteomes" id="UP000247681">
    <property type="component" value="Unassembled WGS sequence"/>
</dbReference>
<keyword evidence="2" id="KW-1185">Reference proteome</keyword>
<evidence type="ECO:0000313" key="2">
    <source>
        <dbReference type="Proteomes" id="UP000247681"/>
    </source>
</evidence>
<protein>
    <submittedName>
        <fullName evidence="1">Uncharacterized protein</fullName>
    </submittedName>
</protein>
<name>A0A2V4C0B7_9FLAO</name>
<sequence length="125" mass="14640">MLRNNEISFNSIPYALSEILIGMEEIKKMLREPIQKLVFKEKISFNDALDLLSQNGYNISRSKLYKLTSTNSIPHGKINNKLVFFRDELILWIENQILKNESRKNNSVIYSAISKSKRQYKDGNR</sequence>